<reference evidence="1" key="1">
    <citation type="submission" date="2023-08" db="EMBL/GenBank/DDBJ databases">
        <title>Black Yeasts Isolated from many extreme environments.</title>
        <authorList>
            <person name="Coleine C."/>
            <person name="Stajich J.E."/>
            <person name="Selbmann L."/>
        </authorList>
    </citation>
    <scope>NUCLEOTIDE SEQUENCE</scope>
    <source>
        <strain evidence="1">CCFEE 5810</strain>
    </source>
</reference>
<evidence type="ECO:0008006" key="3">
    <source>
        <dbReference type="Google" id="ProtNLM"/>
    </source>
</evidence>
<dbReference type="Proteomes" id="UP001310594">
    <property type="component" value="Unassembled WGS sequence"/>
</dbReference>
<dbReference type="Pfam" id="PF00300">
    <property type="entry name" value="His_Phos_1"/>
    <property type="match status" value="1"/>
</dbReference>
<dbReference type="CDD" id="cd07067">
    <property type="entry name" value="HP_PGM_like"/>
    <property type="match status" value="1"/>
</dbReference>
<dbReference type="GO" id="GO:0016791">
    <property type="term" value="F:phosphatase activity"/>
    <property type="evidence" value="ECO:0007669"/>
    <property type="project" value="TreeGrafter"/>
</dbReference>
<dbReference type="AlphaFoldDB" id="A0AAN7W1P9"/>
<evidence type="ECO:0000313" key="1">
    <source>
        <dbReference type="EMBL" id="KAK5698097.1"/>
    </source>
</evidence>
<dbReference type="Gene3D" id="3.40.50.1240">
    <property type="entry name" value="Phosphoglycerate mutase-like"/>
    <property type="match status" value="1"/>
</dbReference>
<dbReference type="SMART" id="SM00855">
    <property type="entry name" value="PGAM"/>
    <property type="match status" value="1"/>
</dbReference>
<evidence type="ECO:0000313" key="2">
    <source>
        <dbReference type="Proteomes" id="UP001310594"/>
    </source>
</evidence>
<dbReference type="GO" id="GO:0005737">
    <property type="term" value="C:cytoplasm"/>
    <property type="evidence" value="ECO:0007669"/>
    <property type="project" value="TreeGrafter"/>
</dbReference>
<dbReference type="PANTHER" id="PTHR48100">
    <property type="entry name" value="BROAD-SPECIFICITY PHOSPHATASE YOR283W-RELATED"/>
    <property type="match status" value="1"/>
</dbReference>
<gene>
    <name evidence="1" type="ORF">LTR97_007057</name>
</gene>
<dbReference type="SUPFAM" id="SSF53254">
    <property type="entry name" value="Phosphoglycerate mutase-like"/>
    <property type="match status" value="1"/>
</dbReference>
<proteinExistence type="predicted"/>
<dbReference type="InterPro" id="IPR050275">
    <property type="entry name" value="PGM_Phosphatase"/>
</dbReference>
<name>A0AAN7W1P9_9PEZI</name>
<dbReference type="PANTHER" id="PTHR48100:SF1">
    <property type="entry name" value="HISTIDINE PHOSPHATASE FAMILY PROTEIN-RELATED"/>
    <property type="match status" value="1"/>
</dbReference>
<protein>
    <recommendedName>
        <fullName evidence="3">Histidine phosphatase superfamily</fullName>
    </recommendedName>
</protein>
<accession>A0AAN7W1P9</accession>
<organism evidence="1 2">
    <name type="scientific">Elasticomyces elasticus</name>
    <dbReference type="NCBI Taxonomy" id="574655"/>
    <lineage>
        <taxon>Eukaryota</taxon>
        <taxon>Fungi</taxon>
        <taxon>Dikarya</taxon>
        <taxon>Ascomycota</taxon>
        <taxon>Pezizomycotina</taxon>
        <taxon>Dothideomycetes</taxon>
        <taxon>Dothideomycetidae</taxon>
        <taxon>Mycosphaerellales</taxon>
        <taxon>Teratosphaeriaceae</taxon>
        <taxon>Elasticomyces</taxon>
    </lineage>
</organism>
<dbReference type="InterPro" id="IPR013078">
    <property type="entry name" value="His_Pase_superF_clade-1"/>
</dbReference>
<dbReference type="EMBL" id="JAVRQU010000010">
    <property type="protein sequence ID" value="KAK5698097.1"/>
    <property type="molecule type" value="Genomic_DNA"/>
</dbReference>
<sequence length="301" mass="34441">MDQWTTGKLQLSYVPGYFQHDTQVTGPESGFRATTLPSLGLLARSYPTDSEYDPEGKRTQWERFTYFMRDLNKQDQNAKYRVVYLQRHGEGFHNVKEDSVGRQEWEKHWARQTGDGNMVWEDAKLTPRGQEEAATIAKFWEDAMAKEKIQPPDQYFSSPLTRCIQTARITYGALAEMSGGTFELQVSEGLREIYGIHTCDRHGSRADLQSAFDFVRFDDDVPTVDDAWQPDIRELPDHAEARLRSWLERRFRVGNDTFISATTHTGAIRAIYRAIGHPDVWVARGSLTPLLVRETVSGGQS</sequence>
<dbReference type="InterPro" id="IPR029033">
    <property type="entry name" value="His_PPase_superfam"/>
</dbReference>
<comment type="caution">
    <text evidence="1">The sequence shown here is derived from an EMBL/GenBank/DDBJ whole genome shotgun (WGS) entry which is preliminary data.</text>
</comment>